<comment type="pathway">
    <text evidence="3">Glycan metabolism; chondroitin sulfate biosynthesis.</text>
</comment>
<evidence type="ECO:0000256" key="9">
    <source>
        <dbReference type="ARBA" id="ARBA00022968"/>
    </source>
</evidence>
<keyword evidence="12" id="KW-0472">Membrane</keyword>
<evidence type="ECO:0000256" key="2">
    <source>
        <dbReference type="ARBA" id="ARBA00004323"/>
    </source>
</evidence>
<dbReference type="Gene3D" id="3.90.550.50">
    <property type="match status" value="1"/>
</dbReference>
<keyword evidence="7" id="KW-0808">Transferase</keyword>
<dbReference type="EMBL" id="NCKV01004434">
    <property type="protein sequence ID" value="RWS24768.1"/>
    <property type="molecule type" value="Genomic_DNA"/>
</dbReference>
<dbReference type="EC" id="2.4.1.-" evidence="15"/>
<keyword evidence="8" id="KW-0812">Transmembrane</keyword>
<sequence>ESLRNELVATVDDVKQTVMVVLVISCRQNIDRRNAIRETWVKLGNHEQFKYYFVIGSLQMSEEHLNSLKAENETHQDLLLLSNVKDNYSSLTHKVLAAFQWIQRCVQFQYVLKVDDDSFVRIDAVLNELLERKKVRTKLFWGYFDGRASVKRKGQWKEDHWFLCDRYLPYAIGGGYVLSSDLVRFIAENGDSFQMYTSEDVSVGVWLSPLKVDRVHDPRFDTEFESRGCSNRYLITHKQSVREFHKKYQNLINFGKLCDTEYVYRNAYQYNWRVPASQCCVRNLSLITT</sequence>
<evidence type="ECO:0000313" key="17">
    <source>
        <dbReference type="Proteomes" id="UP000288716"/>
    </source>
</evidence>
<dbReference type="GO" id="GO:0000139">
    <property type="term" value="C:Golgi membrane"/>
    <property type="evidence" value="ECO:0007669"/>
    <property type="project" value="UniProtKB-SubCell"/>
</dbReference>
<dbReference type="OrthoDB" id="1158011at2759"/>
<evidence type="ECO:0000256" key="6">
    <source>
        <dbReference type="ARBA" id="ARBA00022676"/>
    </source>
</evidence>
<dbReference type="STRING" id="299467.A0A443SB48"/>
<keyword evidence="17" id="KW-1185">Reference proteome</keyword>
<dbReference type="PANTHER" id="PTHR11214">
    <property type="entry name" value="BETA-1,3-N-ACETYLGLUCOSAMINYLTRANSFERASE"/>
    <property type="match status" value="1"/>
</dbReference>
<dbReference type="GO" id="GO:0006024">
    <property type="term" value="P:glycosaminoglycan biosynthetic process"/>
    <property type="evidence" value="ECO:0007669"/>
    <property type="project" value="UniProtKB-ARBA"/>
</dbReference>
<dbReference type="Proteomes" id="UP000288716">
    <property type="component" value="Unassembled WGS sequence"/>
</dbReference>
<evidence type="ECO:0000256" key="4">
    <source>
        <dbReference type="ARBA" id="ARBA00005093"/>
    </source>
</evidence>
<evidence type="ECO:0000256" key="15">
    <source>
        <dbReference type="RuleBase" id="RU363063"/>
    </source>
</evidence>
<gene>
    <name evidence="16" type="ORF">B4U80_08322</name>
</gene>
<dbReference type="FunFam" id="3.90.550.50:FF:000018">
    <property type="entry name" value="Hexosyltransferase"/>
    <property type="match status" value="1"/>
</dbReference>
<keyword evidence="10" id="KW-1133">Transmembrane helix</keyword>
<protein>
    <recommendedName>
        <fullName evidence="15">Hexosyltransferase</fullName>
        <ecNumber evidence="15">2.4.1.-</ecNumber>
    </recommendedName>
</protein>
<evidence type="ECO:0000256" key="12">
    <source>
        <dbReference type="ARBA" id="ARBA00023136"/>
    </source>
</evidence>
<dbReference type="GO" id="GO:0047220">
    <property type="term" value="F:galactosylxylosylprotein 3-beta-galactosyltransferase activity"/>
    <property type="evidence" value="ECO:0007669"/>
    <property type="project" value="TreeGrafter"/>
</dbReference>
<accession>A0A443SB48</accession>
<comment type="similarity">
    <text evidence="5 15">Belongs to the glycosyltransferase 31 family.</text>
</comment>
<feature type="non-terminal residue" evidence="16">
    <location>
        <position position="1"/>
    </location>
</feature>
<evidence type="ECO:0000256" key="14">
    <source>
        <dbReference type="ARBA" id="ARBA00023211"/>
    </source>
</evidence>
<evidence type="ECO:0000256" key="3">
    <source>
        <dbReference type="ARBA" id="ARBA00004840"/>
    </source>
</evidence>
<evidence type="ECO:0000256" key="8">
    <source>
        <dbReference type="ARBA" id="ARBA00022692"/>
    </source>
</evidence>
<evidence type="ECO:0000256" key="10">
    <source>
        <dbReference type="ARBA" id="ARBA00022989"/>
    </source>
</evidence>
<name>A0A443SB48_9ACAR</name>
<comment type="caution">
    <text evidence="16">The sequence shown here is derived from an EMBL/GenBank/DDBJ whole genome shotgun (WGS) entry which is preliminary data.</text>
</comment>
<comment type="subcellular location">
    <subcellularLocation>
        <location evidence="2 15">Golgi apparatus membrane</location>
        <topology evidence="2 15">Single-pass type II membrane protein</topology>
    </subcellularLocation>
</comment>
<dbReference type="VEuPathDB" id="VectorBase:LDEU007271"/>
<dbReference type="Pfam" id="PF01762">
    <property type="entry name" value="Galactosyl_T"/>
    <property type="match status" value="1"/>
</dbReference>
<evidence type="ECO:0000256" key="7">
    <source>
        <dbReference type="ARBA" id="ARBA00022679"/>
    </source>
</evidence>
<evidence type="ECO:0000313" key="16">
    <source>
        <dbReference type="EMBL" id="RWS24768.1"/>
    </source>
</evidence>
<keyword evidence="14" id="KW-0464">Manganese</keyword>
<dbReference type="GO" id="GO:0006493">
    <property type="term" value="P:protein O-linked glycosylation"/>
    <property type="evidence" value="ECO:0007669"/>
    <property type="project" value="TreeGrafter"/>
</dbReference>
<evidence type="ECO:0000256" key="5">
    <source>
        <dbReference type="ARBA" id="ARBA00008661"/>
    </source>
</evidence>
<keyword evidence="9" id="KW-0735">Signal-anchor</keyword>
<evidence type="ECO:0000256" key="1">
    <source>
        <dbReference type="ARBA" id="ARBA00001936"/>
    </source>
</evidence>
<keyword evidence="11 15" id="KW-0333">Golgi apparatus</keyword>
<dbReference type="InterPro" id="IPR002659">
    <property type="entry name" value="Glyco_trans_31"/>
</dbReference>
<comment type="pathway">
    <text evidence="4">Glycan metabolism; heparan sulfate biosynthesis.</text>
</comment>
<keyword evidence="6 15" id="KW-0328">Glycosyltransferase</keyword>
<comment type="cofactor">
    <cofactor evidence="1">
        <name>Mn(2+)</name>
        <dbReference type="ChEBI" id="CHEBI:29035"/>
    </cofactor>
</comment>
<evidence type="ECO:0000256" key="11">
    <source>
        <dbReference type="ARBA" id="ARBA00023034"/>
    </source>
</evidence>
<reference evidence="16 17" key="1">
    <citation type="journal article" date="2018" name="Gigascience">
        <title>Genomes of trombidid mites reveal novel predicted allergens and laterally-transferred genes associated with secondary metabolism.</title>
        <authorList>
            <person name="Dong X."/>
            <person name="Chaisiri K."/>
            <person name="Xia D."/>
            <person name="Armstrong S.D."/>
            <person name="Fang Y."/>
            <person name="Donnelly M.J."/>
            <person name="Kadowaki T."/>
            <person name="McGarry J.W."/>
            <person name="Darby A.C."/>
            <person name="Makepeace B.L."/>
        </authorList>
    </citation>
    <scope>NUCLEOTIDE SEQUENCE [LARGE SCALE GENOMIC DNA]</scope>
    <source>
        <strain evidence="16">UoL-UT</strain>
    </source>
</reference>
<dbReference type="PANTHER" id="PTHR11214:SF3">
    <property type="entry name" value="BETA-1,3-GALACTOSYLTRANSFERASE 6"/>
    <property type="match status" value="1"/>
</dbReference>
<organism evidence="16 17">
    <name type="scientific">Leptotrombidium deliense</name>
    <dbReference type="NCBI Taxonomy" id="299467"/>
    <lineage>
        <taxon>Eukaryota</taxon>
        <taxon>Metazoa</taxon>
        <taxon>Ecdysozoa</taxon>
        <taxon>Arthropoda</taxon>
        <taxon>Chelicerata</taxon>
        <taxon>Arachnida</taxon>
        <taxon>Acari</taxon>
        <taxon>Acariformes</taxon>
        <taxon>Trombidiformes</taxon>
        <taxon>Prostigmata</taxon>
        <taxon>Anystina</taxon>
        <taxon>Parasitengona</taxon>
        <taxon>Trombiculoidea</taxon>
        <taxon>Trombiculidae</taxon>
        <taxon>Leptotrombidium</taxon>
    </lineage>
</organism>
<keyword evidence="13" id="KW-0325">Glycoprotein</keyword>
<evidence type="ECO:0000256" key="13">
    <source>
        <dbReference type="ARBA" id="ARBA00023180"/>
    </source>
</evidence>
<proteinExistence type="inferred from homology"/>
<dbReference type="AlphaFoldDB" id="A0A443SB48"/>